<keyword evidence="4 9" id="KW-0418">Kinase</keyword>
<feature type="transmembrane region" description="Helical" evidence="7">
    <location>
        <begin position="210"/>
        <end position="233"/>
    </location>
</feature>
<dbReference type="AlphaFoldDB" id="A0A395JMR7"/>
<dbReference type="PRINTS" id="PR00344">
    <property type="entry name" value="BCTRLSENSOR"/>
</dbReference>
<keyword evidence="7" id="KW-0472">Membrane</keyword>
<dbReference type="InterPro" id="IPR050482">
    <property type="entry name" value="Sensor_HK_TwoCompSys"/>
</dbReference>
<dbReference type="InterPro" id="IPR036890">
    <property type="entry name" value="HATPase_C_sf"/>
</dbReference>
<keyword evidence="6" id="KW-0175">Coiled coil</keyword>
<dbReference type="Pfam" id="PF02518">
    <property type="entry name" value="HATPase_c"/>
    <property type="match status" value="1"/>
</dbReference>
<reference evidence="9 10" key="1">
    <citation type="submission" date="2018-06" db="EMBL/GenBank/DDBJ databases">
        <title>Genomic Encyclopedia of Type Strains, Phase IV (KMG-IV): sequencing the most valuable type-strain genomes for metagenomic binning, comparative biology and taxonomic classification.</title>
        <authorList>
            <person name="Goeker M."/>
        </authorList>
    </citation>
    <scope>NUCLEOTIDE SEQUENCE [LARGE SCALE GENOMIC DNA]</scope>
    <source>
        <strain evidence="9 10">DSM 24032</strain>
    </source>
</reference>
<protein>
    <recommendedName>
        <fullName evidence="2">histidine kinase</fullName>
        <ecNumber evidence="2">2.7.13.3</ecNumber>
    </recommendedName>
</protein>
<dbReference type="PANTHER" id="PTHR24421">
    <property type="entry name" value="NITRATE/NITRITE SENSOR PROTEIN NARX-RELATED"/>
    <property type="match status" value="1"/>
</dbReference>
<evidence type="ECO:0000313" key="10">
    <source>
        <dbReference type="Proteomes" id="UP000253083"/>
    </source>
</evidence>
<evidence type="ECO:0000256" key="5">
    <source>
        <dbReference type="ARBA" id="ARBA00023012"/>
    </source>
</evidence>
<evidence type="ECO:0000256" key="4">
    <source>
        <dbReference type="ARBA" id="ARBA00022777"/>
    </source>
</evidence>
<dbReference type="GO" id="GO:0004673">
    <property type="term" value="F:protein histidine kinase activity"/>
    <property type="evidence" value="ECO:0007669"/>
    <property type="project" value="UniProtKB-EC"/>
</dbReference>
<feature type="coiled-coil region" evidence="6">
    <location>
        <begin position="237"/>
        <end position="281"/>
    </location>
</feature>
<dbReference type="CDD" id="cd16917">
    <property type="entry name" value="HATPase_UhpB-NarQ-NarX-like"/>
    <property type="match status" value="1"/>
</dbReference>
<organism evidence="9 10">
    <name type="scientific">Arenicella xantha</name>
    <dbReference type="NCBI Taxonomy" id="644221"/>
    <lineage>
        <taxon>Bacteria</taxon>
        <taxon>Pseudomonadati</taxon>
        <taxon>Pseudomonadota</taxon>
        <taxon>Gammaproteobacteria</taxon>
        <taxon>Arenicellales</taxon>
        <taxon>Arenicellaceae</taxon>
        <taxon>Arenicella</taxon>
    </lineage>
</organism>
<keyword evidence="5" id="KW-0902">Two-component regulatory system</keyword>
<dbReference type="GO" id="GO:0000160">
    <property type="term" value="P:phosphorelay signal transduction system"/>
    <property type="evidence" value="ECO:0007669"/>
    <property type="project" value="UniProtKB-KW"/>
</dbReference>
<comment type="catalytic activity">
    <reaction evidence="1">
        <text>ATP + protein L-histidine = ADP + protein N-phospho-L-histidine.</text>
        <dbReference type="EC" id="2.7.13.3"/>
    </reaction>
</comment>
<dbReference type="PANTHER" id="PTHR24421:SF55">
    <property type="entry name" value="SENSOR HISTIDINE KINASE YDFH"/>
    <property type="match status" value="1"/>
</dbReference>
<dbReference type="InParanoid" id="A0A395JMR7"/>
<evidence type="ECO:0000256" key="7">
    <source>
        <dbReference type="SAM" id="Phobius"/>
    </source>
</evidence>
<dbReference type="SUPFAM" id="SSF55874">
    <property type="entry name" value="ATPase domain of HSP90 chaperone/DNA topoisomerase II/histidine kinase"/>
    <property type="match status" value="1"/>
</dbReference>
<feature type="domain" description="Histidine kinase/HSP90-like ATPase" evidence="8">
    <location>
        <begin position="391"/>
        <end position="478"/>
    </location>
</feature>
<dbReference type="FunCoup" id="A0A395JMR7">
    <property type="interactions" value="81"/>
</dbReference>
<accession>A0A395JMR7</accession>
<dbReference type="EMBL" id="QNRT01000002">
    <property type="protein sequence ID" value="RBP50894.1"/>
    <property type="molecule type" value="Genomic_DNA"/>
</dbReference>
<dbReference type="Proteomes" id="UP000253083">
    <property type="component" value="Unassembled WGS sequence"/>
</dbReference>
<evidence type="ECO:0000256" key="2">
    <source>
        <dbReference type="ARBA" id="ARBA00012438"/>
    </source>
</evidence>
<keyword evidence="7" id="KW-0812">Transmembrane</keyword>
<dbReference type="OrthoDB" id="9797605at2"/>
<dbReference type="Gene3D" id="3.30.565.10">
    <property type="entry name" value="Histidine kinase-like ATPase, C-terminal domain"/>
    <property type="match status" value="1"/>
</dbReference>
<proteinExistence type="predicted"/>
<sequence length="482" mass="53226">MNDLTLISTAEAKKRGLNRRFVAAGLTTILLIVAVLTAGGYARLQKSATTDMANRVSSELQRIAQSNAVTEVMKNAAVTPNDTNMDSSKIDPLELERHLARLIGNKALSISGVESIALFDINGGSVWRSRADLSIADEQRVEFTKLLQSRSEPYRKLNHNLLEASSWLEALSNNYPISELLVSIRLPNKRVEVAKLNVDFRDGLSAARLLAGQLLLVLVISTSLLFLLLFYTFRRGIQTINEQEDRLSEQITRLSKLLTSNKDMQRSMKTASARAVELNEQFLRRVGADLHDGPAQMIGFAVMRLAQVSKQEAATQFGHEFHAVRQALDESLEEIRGISSGLVLPELEKMSLEECLRKVVLLHGTKSDSDIAQFYQDLPDDIPLPIKITAYRFTQEGLNNSHRHGQAKKCRLNAFVKGDVLHLSLKDNGVGFRKSTLSPSGGHLGLMGLKDRIESLGGKFSINSELGVGTALKLSISLKDDN</sequence>
<feature type="transmembrane region" description="Helical" evidence="7">
    <location>
        <begin position="21"/>
        <end position="42"/>
    </location>
</feature>
<dbReference type="InterPro" id="IPR004358">
    <property type="entry name" value="Sig_transdc_His_kin-like_C"/>
</dbReference>
<gene>
    <name evidence="9" type="ORF">DFR28_102310</name>
</gene>
<evidence type="ECO:0000256" key="3">
    <source>
        <dbReference type="ARBA" id="ARBA00022679"/>
    </source>
</evidence>
<evidence type="ECO:0000256" key="1">
    <source>
        <dbReference type="ARBA" id="ARBA00000085"/>
    </source>
</evidence>
<keyword evidence="7" id="KW-1133">Transmembrane helix</keyword>
<evidence type="ECO:0000256" key="6">
    <source>
        <dbReference type="SAM" id="Coils"/>
    </source>
</evidence>
<keyword evidence="3" id="KW-0808">Transferase</keyword>
<name>A0A395JMR7_9GAMM</name>
<dbReference type="RefSeq" id="WP_113953706.1">
    <property type="nucleotide sequence ID" value="NZ_QNRT01000002.1"/>
</dbReference>
<keyword evidence="10" id="KW-1185">Reference proteome</keyword>
<evidence type="ECO:0000259" key="8">
    <source>
        <dbReference type="Pfam" id="PF02518"/>
    </source>
</evidence>
<dbReference type="InterPro" id="IPR003594">
    <property type="entry name" value="HATPase_dom"/>
</dbReference>
<evidence type="ECO:0000313" key="9">
    <source>
        <dbReference type="EMBL" id="RBP50894.1"/>
    </source>
</evidence>
<comment type="caution">
    <text evidence="9">The sequence shown here is derived from an EMBL/GenBank/DDBJ whole genome shotgun (WGS) entry which is preliminary data.</text>
</comment>
<dbReference type="EC" id="2.7.13.3" evidence="2"/>